<evidence type="ECO:0000313" key="1">
    <source>
        <dbReference type="EMBL" id="JAH32743.1"/>
    </source>
</evidence>
<organism evidence="1">
    <name type="scientific">Anguilla anguilla</name>
    <name type="common">European freshwater eel</name>
    <name type="synonym">Muraena anguilla</name>
    <dbReference type="NCBI Taxonomy" id="7936"/>
    <lineage>
        <taxon>Eukaryota</taxon>
        <taxon>Metazoa</taxon>
        <taxon>Chordata</taxon>
        <taxon>Craniata</taxon>
        <taxon>Vertebrata</taxon>
        <taxon>Euteleostomi</taxon>
        <taxon>Actinopterygii</taxon>
        <taxon>Neopterygii</taxon>
        <taxon>Teleostei</taxon>
        <taxon>Anguilliformes</taxon>
        <taxon>Anguillidae</taxon>
        <taxon>Anguilla</taxon>
    </lineage>
</organism>
<protein>
    <submittedName>
        <fullName evidence="1">Uncharacterized protein</fullName>
    </submittedName>
</protein>
<reference evidence="1" key="2">
    <citation type="journal article" date="2015" name="Fish Shellfish Immunol.">
        <title>Early steps in the European eel (Anguilla anguilla)-Vibrio vulnificus interaction in the gills: Role of the RtxA13 toxin.</title>
        <authorList>
            <person name="Callol A."/>
            <person name="Pajuelo D."/>
            <person name="Ebbesson L."/>
            <person name="Teles M."/>
            <person name="MacKenzie S."/>
            <person name="Amaro C."/>
        </authorList>
    </citation>
    <scope>NUCLEOTIDE SEQUENCE</scope>
</reference>
<proteinExistence type="predicted"/>
<accession>A0A0E9RWX7</accession>
<reference evidence="1" key="1">
    <citation type="submission" date="2014-11" db="EMBL/GenBank/DDBJ databases">
        <authorList>
            <person name="Amaro Gonzalez C."/>
        </authorList>
    </citation>
    <scope>NUCLEOTIDE SEQUENCE</scope>
</reference>
<dbReference type="AlphaFoldDB" id="A0A0E9RWX7"/>
<name>A0A0E9RWX7_ANGAN</name>
<sequence>MVTSSSSKVVEVWNMPSELPIKVSLRRVSTSSCNCSSYLLCST</sequence>
<dbReference type="EMBL" id="GBXM01075834">
    <property type="protein sequence ID" value="JAH32743.1"/>
    <property type="molecule type" value="Transcribed_RNA"/>
</dbReference>